<dbReference type="Pfam" id="PF02518">
    <property type="entry name" value="HATPase_c"/>
    <property type="match status" value="1"/>
</dbReference>
<evidence type="ECO:0000256" key="1">
    <source>
        <dbReference type="ARBA" id="ARBA00000085"/>
    </source>
</evidence>
<keyword evidence="5" id="KW-0418">Kinase</keyword>
<keyword evidence="3" id="KW-0597">Phosphoprotein</keyword>
<evidence type="ECO:0000256" key="4">
    <source>
        <dbReference type="ARBA" id="ARBA00022679"/>
    </source>
</evidence>
<dbReference type="PANTHER" id="PTHR45436:SF5">
    <property type="entry name" value="SENSOR HISTIDINE KINASE TRCS"/>
    <property type="match status" value="1"/>
</dbReference>
<name>A0ABV4QH20_9ACTN</name>
<dbReference type="PANTHER" id="PTHR45436">
    <property type="entry name" value="SENSOR HISTIDINE KINASE YKOH"/>
    <property type="match status" value="1"/>
</dbReference>
<keyword evidence="4" id="KW-0808">Transferase</keyword>
<comment type="catalytic activity">
    <reaction evidence="1">
        <text>ATP + protein L-histidine = ADP + protein N-phospho-L-histidine.</text>
        <dbReference type="EC" id="2.7.13.3"/>
    </reaction>
</comment>
<feature type="compositionally biased region" description="Basic and acidic residues" evidence="7">
    <location>
        <begin position="712"/>
        <end position="724"/>
    </location>
</feature>
<feature type="compositionally biased region" description="Low complexity" evidence="7">
    <location>
        <begin position="631"/>
        <end position="656"/>
    </location>
</feature>
<dbReference type="Gene3D" id="6.10.340.10">
    <property type="match status" value="1"/>
</dbReference>
<dbReference type="InterPro" id="IPR050428">
    <property type="entry name" value="TCS_sensor_his_kinase"/>
</dbReference>
<keyword evidence="6" id="KW-0175">Coiled coil</keyword>
<evidence type="ECO:0000256" key="5">
    <source>
        <dbReference type="ARBA" id="ARBA00022777"/>
    </source>
</evidence>
<dbReference type="RefSeq" id="WP_371951991.1">
    <property type="nucleotide sequence ID" value="NZ_JAXCEI010000010.1"/>
</dbReference>
<keyword evidence="8" id="KW-1133">Transmembrane helix</keyword>
<comment type="caution">
    <text evidence="10">The sequence shown here is derived from an EMBL/GenBank/DDBJ whole genome shotgun (WGS) entry which is preliminary data.</text>
</comment>
<evidence type="ECO:0000256" key="2">
    <source>
        <dbReference type="ARBA" id="ARBA00012438"/>
    </source>
</evidence>
<keyword evidence="8" id="KW-0472">Membrane</keyword>
<feature type="region of interest" description="Disordered" evidence="7">
    <location>
        <begin position="629"/>
        <end position="742"/>
    </location>
</feature>
<keyword evidence="11" id="KW-1185">Reference proteome</keyword>
<evidence type="ECO:0000313" key="10">
    <source>
        <dbReference type="EMBL" id="MFA1541834.1"/>
    </source>
</evidence>
<sequence>MILLVVPLVSLVGLWSFAASVTLGPAVSKRTISQANDLIGLPGSTLSTQLQLERAQAVVYVGTGGRNGGALTAQRARTDAAEAAFRRSALGTRIEGDFARLVKRRLAELVAQLDRLDALRASVDRQTLTRLEVVDGYGAVISSAYELFDSLVVINDLGVYQSSRALTNVSWAVEFTQRQISLVGAASISRGRLSAEERSAFARWTGASRQYFDTGIGGMSGAMLDRLRQVTESPDFARYRQLEQAVLADAGSRLPARTTGGFNEVGPRVVQALGQAVLAAGAILIEQAEPIGERIVTRLVVAGGVGLLAVIASILLSFLFGRRLARELRDLQGAARMMAEERLPRLVTRLRRGERVDMDAEAPALAAGRTTEIGRVAEAFTQAQRVAVQSAVGESMLRRGINRVFLNLAWRSQSLLHRQLRMLDEMERRATDPEVLQDLFRLDHLTTRMRRHAEGLVILSGASPGRAWSRPARMEDVLRAAISEVEDYERVEVAINEEAALVGDAVADVVHMLAELIENAAAFSPPNTEIVVRGGTVGNGFAVEIIDRGIGIDAAERARLNDLLSRPPEFDLADTERLGLFVVSRLAARQGARVVLQESAYTGTTAVVVLPRGLVVGALAGPAPSAWNEVPQEAAPQPAAPAAAAQPAPWIAQSPAEAAGPRDMATPHAPRPVLPRREKLANLAPQLRETVSGPAESGPAPSAAGGRPPADPPDRPAEGARDLWDSLQDGWSRGRDDRGENA</sequence>
<feature type="domain" description="Histidine kinase/HSP90-like ATPase" evidence="9">
    <location>
        <begin position="504"/>
        <end position="614"/>
    </location>
</feature>
<dbReference type="EC" id="2.7.13.3" evidence="2"/>
<keyword evidence="8" id="KW-0812">Transmembrane</keyword>
<evidence type="ECO:0000256" key="7">
    <source>
        <dbReference type="SAM" id="MobiDB-lite"/>
    </source>
</evidence>
<dbReference type="InterPro" id="IPR013587">
    <property type="entry name" value="Nitrate/nitrite_sensing"/>
</dbReference>
<dbReference type="SMART" id="SM00387">
    <property type="entry name" value="HATPase_c"/>
    <property type="match status" value="1"/>
</dbReference>
<feature type="coiled-coil region" evidence="6">
    <location>
        <begin position="99"/>
        <end position="126"/>
    </location>
</feature>
<dbReference type="Pfam" id="PF08376">
    <property type="entry name" value="NIT"/>
    <property type="match status" value="1"/>
</dbReference>
<gene>
    <name evidence="10" type="ORF">SM611_23135</name>
</gene>
<dbReference type="Proteomes" id="UP001569963">
    <property type="component" value="Unassembled WGS sequence"/>
</dbReference>
<evidence type="ECO:0000256" key="6">
    <source>
        <dbReference type="SAM" id="Coils"/>
    </source>
</evidence>
<accession>A0ABV4QH20</accession>
<reference evidence="10 11" key="1">
    <citation type="submission" date="2023-11" db="EMBL/GenBank/DDBJ databases">
        <title>Actinomadura monticuli sp. nov., isolated from volcanic ash.</title>
        <authorList>
            <person name="Lee S.D."/>
            <person name="Yang H."/>
            <person name="Kim I.S."/>
        </authorList>
    </citation>
    <scope>NUCLEOTIDE SEQUENCE [LARGE SCALE GENOMIC DNA]</scope>
    <source>
        <strain evidence="10 11">DLS-62</strain>
    </source>
</reference>
<feature type="compositionally biased region" description="Low complexity" evidence="7">
    <location>
        <begin position="692"/>
        <end position="708"/>
    </location>
</feature>
<organism evidence="10 11">
    <name type="scientific">Actinomadura monticuli</name>
    <dbReference type="NCBI Taxonomy" id="3097367"/>
    <lineage>
        <taxon>Bacteria</taxon>
        <taxon>Bacillati</taxon>
        <taxon>Actinomycetota</taxon>
        <taxon>Actinomycetes</taxon>
        <taxon>Streptosporangiales</taxon>
        <taxon>Thermomonosporaceae</taxon>
        <taxon>Actinomadura</taxon>
    </lineage>
</organism>
<feature type="compositionally biased region" description="Basic and acidic residues" evidence="7">
    <location>
        <begin position="732"/>
        <end position="742"/>
    </location>
</feature>
<dbReference type="InterPro" id="IPR036890">
    <property type="entry name" value="HATPase_C_sf"/>
</dbReference>
<feature type="transmembrane region" description="Helical" evidence="8">
    <location>
        <begin position="299"/>
        <end position="320"/>
    </location>
</feature>
<evidence type="ECO:0000256" key="8">
    <source>
        <dbReference type="SAM" id="Phobius"/>
    </source>
</evidence>
<evidence type="ECO:0000256" key="3">
    <source>
        <dbReference type="ARBA" id="ARBA00022553"/>
    </source>
</evidence>
<protein>
    <recommendedName>
        <fullName evidence="2">histidine kinase</fullName>
        <ecNumber evidence="2">2.7.13.3</ecNumber>
    </recommendedName>
</protein>
<dbReference type="SUPFAM" id="SSF55874">
    <property type="entry name" value="ATPase domain of HSP90 chaperone/DNA topoisomerase II/histidine kinase"/>
    <property type="match status" value="1"/>
</dbReference>
<evidence type="ECO:0000259" key="9">
    <source>
        <dbReference type="SMART" id="SM00387"/>
    </source>
</evidence>
<proteinExistence type="predicted"/>
<dbReference type="InterPro" id="IPR003594">
    <property type="entry name" value="HATPase_dom"/>
</dbReference>
<dbReference type="EMBL" id="JAXCEI010000010">
    <property type="protein sequence ID" value="MFA1541834.1"/>
    <property type="molecule type" value="Genomic_DNA"/>
</dbReference>
<evidence type="ECO:0000313" key="11">
    <source>
        <dbReference type="Proteomes" id="UP001569963"/>
    </source>
</evidence>
<dbReference type="Gene3D" id="3.30.565.10">
    <property type="entry name" value="Histidine kinase-like ATPase, C-terminal domain"/>
    <property type="match status" value="1"/>
</dbReference>